<comment type="subcellular location">
    <subcellularLocation>
        <location evidence="3">Cytoplasm</location>
    </subcellularLocation>
</comment>
<evidence type="ECO:0000256" key="1">
    <source>
        <dbReference type="ARBA" id="ARBA00022490"/>
    </source>
</evidence>
<gene>
    <name evidence="3" type="primary">rimP</name>
    <name evidence="5" type="ORF">C7K08_04695</name>
</gene>
<dbReference type="GO" id="GO:0005829">
    <property type="term" value="C:cytosol"/>
    <property type="evidence" value="ECO:0007669"/>
    <property type="project" value="TreeGrafter"/>
</dbReference>
<keyword evidence="1 3" id="KW-0963">Cytoplasm</keyword>
<dbReference type="InterPro" id="IPR028989">
    <property type="entry name" value="RimP_N"/>
</dbReference>
<dbReference type="Gene3D" id="3.30.300.70">
    <property type="entry name" value="RimP-like superfamily, N-terminal"/>
    <property type="match status" value="1"/>
</dbReference>
<proteinExistence type="inferred from homology"/>
<protein>
    <recommendedName>
        <fullName evidence="3">Ribosome maturation factor RimP</fullName>
    </recommendedName>
</protein>
<dbReference type="AlphaFoldDB" id="A0A2P7EFQ6"/>
<feature type="domain" description="Ribosome maturation factor RimP N-terminal" evidence="4">
    <location>
        <begin position="14"/>
        <end position="85"/>
    </location>
</feature>
<dbReference type="EMBL" id="PXVC01000013">
    <property type="protein sequence ID" value="PSI02038.1"/>
    <property type="molecule type" value="Genomic_DNA"/>
</dbReference>
<dbReference type="SUPFAM" id="SSF75420">
    <property type="entry name" value="YhbC-like, N-terminal domain"/>
    <property type="match status" value="1"/>
</dbReference>
<dbReference type="HAMAP" id="MF_01077">
    <property type="entry name" value="RimP"/>
    <property type="match status" value="1"/>
</dbReference>
<name>A0A2P7EFQ6_9SYNE</name>
<dbReference type="InterPro" id="IPR003728">
    <property type="entry name" value="Ribosome_maturation_RimP"/>
</dbReference>
<dbReference type="Proteomes" id="UP000240206">
    <property type="component" value="Unassembled WGS sequence"/>
</dbReference>
<dbReference type="PANTHER" id="PTHR33867">
    <property type="entry name" value="RIBOSOME MATURATION FACTOR RIMP"/>
    <property type="match status" value="1"/>
</dbReference>
<comment type="similarity">
    <text evidence="3">Belongs to the RimP family.</text>
</comment>
<dbReference type="PANTHER" id="PTHR33867:SF1">
    <property type="entry name" value="RIBOSOME MATURATION FACTOR RIMP"/>
    <property type="match status" value="1"/>
</dbReference>
<dbReference type="STRING" id="1910958.BTM30_04555"/>
<keyword evidence="2 3" id="KW-0690">Ribosome biogenesis</keyword>
<evidence type="ECO:0000259" key="4">
    <source>
        <dbReference type="Pfam" id="PF02576"/>
    </source>
</evidence>
<comment type="caution">
    <text evidence="5">The sequence shown here is derived from an EMBL/GenBank/DDBJ whole genome shotgun (WGS) entry which is preliminary data.</text>
</comment>
<evidence type="ECO:0000313" key="5">
    <source>
        <dbReference type="EMBL" id="PSI02038.1"/>
    </source>
</evidence>
<organism evidence="5 6">
    <name type="scientific">Synechococcus lacustris str. Tous</name>
    <dbReference type="NCBI Taxonomy" id="1910958"/>
    <lineage>
        <taxon>Bacteria</taxon>
        <taxon>Bacillati</taxon>
        <taxon>Cyanobacteriota</taxon>
        <taxon>Cyanophyceae</taxon>
        <taxon>Synechococcales</taxon>
        <taxon>Synechococcaceae</taxon>
        <taxon>Synechococcus</taxon>
    </lineage>
</organism>
<evidence type="ECO:0000256" key="2">
    <source>
        <dbReference type="ARBA" id="ARBA00022517"/>
    </source>
</evidence>
<sequence length="155" mass="16690">MAHPLITPLEKLASSVASPMGFCIETVALHSHRNPQALVIALARSNGTGISLDDCATFSGAFSEALELESLIPGAYVLEITSPGVGEVLQDDRDFRSFRGFPVSVLHRDSSGTELRREGSLLGRDAKAVEINLRGRIVRIPIPEVLEVRLSSPET</sequence>
<comment type="function">
    <text evidence="3">Required for maturation of 30S ribosomal subunits.</text>
</comment>
<evidence type="ECO:0000256" key="3">
    <source>
        <dbReference type="HAMAP-Rule" id="MF_01077"/>
    </source>
</evidence>
<accession>A0A2P7EFQ6</accession>
<dbReference type="RefSeq" id="WP_106499497.1">
    <property type="nucleotide sequence ID" value="NZ_PXVC01000013.1"/>
</dbReference>
<keyword evidence="6" id="KW-1185">Reference proteome</keyword>
<dbReference type="GO" id="GO:0000028">
    <property type="term" value="P:ribosomal small subunit assembly"/>
    <property type="evidence" value="ECO:0007669"/>
    <property type="project" value="TreeGrafter"/>
</dbReference>
<reference evidence="6" key="1">
    <citation type="submission" date="2018-03" db="EMBL/GenBank/DDBJ databases">
        <title>Ecological and genomic features of two cosmopolitan and abundant freshwater picocyanobacteria.</title>
        <authorList>
            <person name="Cabello-Yeves P.J."/>
            <person name="Picazo A."/>
            <person name="Camacho A."/>
            <person name="Callieri C."/>
            <person name="Rosselli R."/>
            <person name="Roda-Garcia J."/>
            <person name="Coutinho F.H."/>
            <person name="Rodriguez-Valera F."/>
        </authorList>
    </citation>
    <scope>NUCLEOTIDE SEQUENCE [LARGE SCALE GENOMIC DNA]</scope>
    <source>
        <strain evidence="6">Tous</strain>
    </source>
</reference>
<evidence type="ECO:0000313" key="6">
    <source>
        <dbReference type="Proteomes" id="UP000240206"/>
    </source>
</evidence>
<dbReference type="Pfam" id="PF02576">
    <property type="entry name" value="RimP_N"/>
    <property type="match status" value="1"/>
</dbReference>
<dbReference type="InterPro" id="IPR035956">
    <property type="entry name" value="RimP_N_sf"/>
</dbReference>
<dbReference type="GO" id="GO:0006412">
    <property type="term" value="P:translation"/>
    <property type="evidence" value="ECO:0007669"/>
    <property type="project" value="TreeGrafter"/>
</dbReference>